<reference evidence="1" key="1">
    <citation type="submission" date="2022-11" db="EMBL/GenBank/DDBJ databases">
        <authorList>
            <person name="Petersen C."/>
        </authorList>
    </citation>
    <scope>NUCLEOTIDE SEQUENCE</scope>
    <source>
        <strain evidence="1">IBT 30761</strain>
    </source>
</reference>
<dbReference type="Proteomes" id="UP001149074">
    <property type="component" value="Unassembled WGS sequence"/>
</dbReference>
<proteinExistence type="predicted"/>
<dbReference type="GeneID" id="81359996"/>
<accession>A0A9W9EXS2</accession>
<dbReference type="OrthoDB" id="4369381at2759"/>
<organism evidence="1 2">
    <name type="scientific">Penicillium argentinense</name>
    <dbReference type="NCBI Taxonomy" id="1131581"/>
    <lineage>
        <taxon>Eukaryota</taxon>
        <taxon>Fungi</taxon>
        <taxon>Dikarya</taxon>
        <taxon>Ascomycota</taxon>
        <taxon>Pezizomycotina</taxon>
        <taxon>Eurotiomycetes</taxon>
        <taxon>Eurotiomycetidae</taxon>
        <taxon>Eurotiales</taxon>
        <taxon>Aspergillaceae</taxon>
        <taxon>Penicillium</taxon>
    </lineage>
</organism>
<dbReference type="EMBL" id="JAPQKI010000009">
    <property type="protein sequence ID" value="KAJ5089841.1"/>
    <property type="molecule type" value="Genomic_DNA"/>
</dbReference>
<keyword evidence="2" id="KW-1185">Reference proteome</keyword>
<evidence type="ECO:0000313" key="1">
    <source>
        <dbReference type="EMBL" id="KAJ5089841.1"/>
    </source>
</evidence>
<gene>
    <name evidence="1" type="ORF">N7532_008525</name>
</gene>
<dbReference type="AlphaFoldDB" id="A0A9W9EXS2"/>
<name>A0A9W9EXS2_9EURO</name>
<evidence type="ECO:0000313" key="2">
    <source>
        <dbReference type="Proteomes" id="UP001149074"/>
    </source>
</evidence>
<dbReference type="RefSeq" id="XP_056471823.1">
    <property type="nucleotide sequence ID" value="XM_056621017.1"/>
</dbReference>
<comment type="caution">
    <text evidence="1">The sequence shown here is derived from an EMBL/GenBank/DDBJ whole genome shotgun (WGS) entry which is preliminary data.</text>
</comment>
<reference evidence="1" key="2">
    <citation type="journal article" date="2023" name="IMA Fungus">
        <title>Comparative genomic study of the Penicillium genus elucidates a diverse pangenome and 15 lateral gene transfer events.</title>
        <authorList>
            <person name="Petersen C."/>
            <person name="Sorensen T."/>
            <person name="Nielsen M.R."/>
            <person name="Sondergaard T.E."/>
            <person name="Sorensen J.L."/>
            <person name="Fitzpatrick D.A."/>
            <person name="Frisvad J.C."/>
            <person name="Nielsen K.L."/>
        </authorList>
    </citation>
    <scope>NUCLEOTIDE SEQUENCE</scope>
    <source>
        <strain evidence="1">IBT 30761</strain>
    </source>
</reference>
<dbReference type="Pfam" id="PF11917">
    <property type="entry name" value="DUF3435"/>
    <property type="match status" value="1"/>
</dbReference>
<sequence>MTHRFLNYSMKLKYGGIRKLIDKFELDEQERGKGPVYVQDLTELNETIFRTQEKRFNFGYEHIQMCLFSMLGIFTVNRLSALLSLQLKHLQFSIQKDPQGGPPVLLAEVGQTIYRNCGTHL</sequence>
<dbReference type="PANTHER" id="PTHR37535">
    <property type="entry name" value="FLUG DOMAIN PROTEIN"/>
    <property type="match status" value="1"/>
</dbReference>
<dbReference type="InterPro" id="IPR021842">
    <property type="entry name" value="DUF3435"/>
</dbReference>
<dbReference type="PANTHER" id="PTHR37535:SF2">
    <property type="entry name" value="FINGER DOMAIN PROTEIN, PUTATIVE (AFU_ORTHOLOGUE AFUA_6G09300)-RELATED"/>
    <property type="match status" value="1"/>
</dbReference>
<protein>
    <submittedName>
        <fullName evidence="1">Uncharacterized protein</fullName>
    </submittedName>
</protein>